<name>A0A2V0NNC2_9CHLO</name>
<dbReference type="SUPFAM" id="SSF48452">
    <property type="entry name" value="TPR-like"/>
    <property type="match status" value="1"/>
</dbReference>
<dbReference type="InParanoid" id="A0A2V0NNC2"/>
<proteinExistence type="predicted"/>
<dbReference type="Proteomes" id="UP000247498">
    <property type="component" value="Unassembled WGS sequence"/>
</dbReference>
<evidence type="ECO:0000256" key="3">
    <source>
        <dbReference type="PROSITE-ProRule" id="PRU00339"/>
    </source>
</evidence>
<dbReference type="Pfam" id="PF07719">
    <property type="entry name" value="TPR_2"/>
    <property type="match status" value="1"/>
</dbReference>
<dbReference type="OrthoDB" id="421121at2759"/>
<keyword evidence="1" id="KW-0677">Repeat</keyword>
<dbReference type="InterPro" id="IPR050498">
    <property type="entry name" value="Ycf3"/>
</dbReference>
<dbReference type="SMART" id="SM00028">
    <property type="entry name" value="TPR"/>
    <property type="match status" value="3"/>
</dbReference>
<evidence type="ECO:0000313" key="5">
    <source>
        <dbReference type="Proteomes" id="UP000247498"/>
    </source>
</evidence>
<keyword evidence="5" id="KW-1185">Reference proteome</keyword>
<gene>
    <name evidence="4" type="ORF">Rsub_01761</name>
</gene>
<dbReference type="PANTHER" id="PTHR44858">
    <property type="entry name" value="TETRATRICOPEPTIDE REPEAT PROTEIN 6"/>
    <property type="match status" value="1"/>
</dbReference>
<protein>
    <submittedName>
        <fullName evidence="4">Uncharacterized protein</fullName>
    </submittedName>
</protein>
<keyword evidence="2 3" id="KW-0802">TPR repeat</keyword>
<feature type="repeat" description="TPR" evidence="3">
    <location>
        <begin position="243"/>
        <end position="276"/>
    </location>
</feature>
<dbReference type="PROSITE" id="PS50005">
    <property type="entry name" value="TPR"/>
    <property type="match status" value="1"/>
</dbReference>
<dbReference type="PANTHER" id="PTHR44858:SF17">
    <property type="match status" value="1"/>
</dbReference>
<dbReference type="AlphaFoldDB" id="A0A2V0NNC2"/>
<organism evidence="4 5">
    <name type="scientific">Raphidocelis subcapitata</name>
    <dbReference type="NCBI Taxonomy" id="307507"/>
    <lineage>
        <taxon>Eukaryota</taxon>
        <taxon>Viridiplantae</taxon>
        <taxon>Chlorophyta</taxon>
        <taxon>core chlorophytes</taxon>
        <taxon>Chlorophyceae</taxon>
        <taxon>CS clade</taxon>
        <taxon>Sphaeropleales</taxon>
        <taxon>Selenastraceae</taxon>
        <taxon>Raphidocelis</taxon>
    </lineage>
</organism>
<accession>A0A2V0NNC2</accession>
<comment type="caution">
    <text evidence="4">The sequence shown here is derived from an EMBL/GenBank/DDBJ whole genome shotgun (WGS) entry which is preliminary data.</text>
</comment>
<evidence type="ECO:0000313" key="4">
    <source>
        <dbReference type="EMBL" id="GBF89044.1"/>
    </source>
</evidence>
<sequence length="371" mass="39092">MRASPMPTRALHHGSVKAASPAAGWCGRHRQPAAATLATRAAAWPPHAAAPATGCGAGGADVSGAAAPSAMLWRRGVLSAAAAAAAAPWLGFSRAVAAVGSVAAGLPAIAPALIRPELAPDQSAYDPTDPELRAAAALLQDALAAPGVALEEARWGEVIERYGSLDRNWVPDVVGRAYGNRGNARARQGRLAEALADYGEAARLCPWSVDPVLNRGVALEAMGRFEDAAADYRAVLAAAPDDPSAWNNLGNANAGLGRWGEARECFGRAVALAPAFSFAAANEALALWATGEREPAIRRMRSLLRRYSDFDDVRAALAAALWADGREGDAETMWARVEDSRYRDVVWLKERRRWPPGLVEAMTALLELRSV</sequence>
<dbReference type="InterPro" id="IPR019734">
    <property type="entry name" value="TPR_rpt"/>
</dbReference>
<evidence type="ECO:0000256" key="1">
    <source>
        <dbReference type="ARBA" id="ARBA00022737"/>
    </source>
</evidence>
<dbReference type="InterPro" id="IPR013105">
    <property type="entry name" value="TPR_2"/>
</dbReference>
<dbReference type="STRING" id="307507.A0A2V0NNC2"/>
<dbReference type="EMBL" id="BDRX01000008">
    <property type="protein sequence ID" value="GBF89044.1"/>
    <property type="molecule type" value="Genomic_DNA"/>
</dbReference>
<dbReference type="InterPro" id="IPR011990">
    <property type="entry name" value="TPR-like_helical_dom_sf"/>
</dbReference>
<evidence type="ECO:0000256" key="2">
    <source>
        <dbReference type="ARBA" id="ARBA00022803"/>
    </source>
</evidence>
<dbReference type="Pfam" id="PF13432">
    <property type="entry name" value="TPR_16"/>
    <property type="match status" value="1"/>
</dbReference>
<dbReference type="Gene3D" id="1.25.40.10">
    <property type="entry name" value="Tetratricopeptide repeat domain"/>
    <property type="match status" value="1"/>
</dbReference>
<reference evidence="4 5" key="1">
    <citation type="journal article" date="2018" name="Sci. Rep.">
        <title>Raphidocelis subcapitata (=Pseudokirchneriella subcapitata) provides an insight into genome evolution and environmental adaptations in the Sphaeropleales.</title>
        <authorList>
            <person name="Suzuki S."/>
            <person name="Yamaguchi H."/>
            <person name="Nakajima N."/>
            <person name="Kawachi M."/>
        </authorList>
    </citation>
    <scope>NUCLEOTIDE SEQUENCE [LARGE SCALE GENOMIC DNA]</scope>
    <source>
        <strain evidence="4 5">NIES-35</strain>
    </source>
</reference>